<dbReference type="InterPro" id="IPR027843">
    <property type="entry name" value="DUF4440"/>
</dbReference>
<dbReference type="EMBL" id="SLWR01000004">
    <property type="protein sequence ID" value="TCO48343.1"/>
    <property type="molecule type" value="Genomic_DNA"/>
</dbReference>
<proteinExistence type="predicted"/>
<dbReference type="Proteomes" id="UP000295573">
    <property type="component" value="Unassembled WGS sequence"/>
</dbReference>
<organism evidence="2 3">
    <name type="scientific">Kribbella antiqua</name>
    <dbReference type="NCBI Taxonomy" id="2512217"/>
    <lineage>
        <taxon>Bacteria</taxon>
        <taxon>Bacillati</taxon>
        <taxon>Actinomycetota</taxon>
        <taxon>Actinomycetes</taxon>
        <taxon>Propionibacteriales</taxon>
        <taxon>Kribbellaceae</taxon>
        <taxon>Kribbella</taxon>
    </lineage>
</organism>
<reference evidence="2 3" key="1">
    <citation type="journal article" date="2015" name="Stand. Genomic Sci.">
        <title>Genomic Encyclopedia of Bacterial and Archaeal Type Strains, Phase III: the genomes of soil and plant-associated and newly described type strains.</title>
        <authorList>
            <person name="Whitman W.B."/>
            <person name="Woyke T."/>
            <person name="Klenk H.P."/>
            <person name="Zhou Y."/>
            <person name="Lilburn T.G."/>
            <person name="Beck B.J."/>
            <person name="De Vos P."/>
            <person name="Vandamme P."/>
            <person name="Eisen J.A."/>
            <person name="Garrity G."/>
            <person name="Hugenholtz P."/>
            <person name="Kyrpides N.C."/>
        </authorList>
    </citation>
    <scope>NUCLEOTIDE SEQUENCE [LARGE SCALE GENOMIC DNA]</scope>
    <source>
        <strain evidence="2 3">VKM Ac-2541</strain>
    </source>
</reference>
<accession>A0A4R2ISE5</accession>
<feature type="domain" description="DUF4440" evidence="1">
    <location>
        <begin position="58"/>
        <end position="122"/>
    </location>
</feature>
<dbReference type="AlphaFoldDB" id="A0A4R2ISE5"/>
<dbReference type="RefSeq" id="WP_132148151.1">
    <property type="nucleotide sequence ID" value="NZ_SLWR01000004.1"/>
</dbReference>
<dbReference type="Pfam" id="PF14534">
    <property type="entry name" value="DUF4440"/>
    <property type="match status" value="1"/>
</dbReference>
<comment type="caution">
    <text evidence="2">The sequence shown here is derived from an EMBL/GenBank/DDBJ whole genome shotgun (WGS) entry which is preliminary data.</text>
</comment>
<evidence type="ECO:0000313" key="2">
    <source>
        <dbReference type="EMBL" id="TCO48343.1"/>
    </source>
</evidence>
<name>A0A4R2ISE5_9ACTN</name>
<evidence type="ECO:0000259" key="1">
    <source>
        <dbReference type="Pfam" id="PF14534"/>
    </source>
</evidence>
<keyword evidence="2" id="KW-0413">Isomerase</keyword>
<sequence>MSEREDFLEWVGARLREAEVALHNGDAGPRRAIWSTSDPVTVFGAWMDANGAAEAFQLFGRLEDSFSDCTSYMHEVISADVSGDLAYTVGYEHTAASVQGEPRKYTLRVTQIYRRENGEWKVFHRHADTVQTTAD</sequence>
<keyword evidence="3" id="KW-1185">Reference proteome</keyword>
<gene>
    <name evidence="2" type="ORF">EV646_104160</name>
</gene>
<dbReference type="GO" id="GO:0016853">
    <property type="term" value="F:isomerase activity"/>
    <property type="evidence" value="ECO:0007669"/>
    <property type="project" value="UniProtKB-KW"/>
</dbReference>
<dbReference type="OrthoDB" id="1551077at2"/>
<dbReference type="SUPFAM" id="SSF54427">
    <property type="entry name" value="NTF2-like"/>
    <property type="match status" value="1"/>
</dbReference>
<dbReference type="Gene3D" id="3.10.450.50">
    <property type="match status" value="1"/>
</dbReference>
<protein>
    <submittedName>
        <fullName evidence="2">Ketosteroid isomerase-like protein</fullName>
    </submittedName>
</protein>
<evidence type="ECO:0000313" key="3">
    <source>
        <dbReference type="Proteomes" id="UP000295573"/>
    </source>
</evidence>
<dbReference type="InterPro" id="IPR032710">
    <property type="entry name" value="NTF2-like_dom_sf"/>
</dbReference>